<comment type="caution">
    <text evidence="1">The sequence shown here is derived from an EMBL/GenBank/DDBJ whole genome shotgun (WGS) entry which is preliminary data.</text>
</comment>
<accession>A0A3L5TTA1</accession>
<protein>
    <submittedName>
        <fullName evidence="1">Uncharacterized protein</fullName>
    </submittedName>
</protein>
<keyword evidence="2" id="KW-1185">Reference proteome</keyword>
<evidence type="ECO:0000313" key="1">
    <source>
        <dbReference type="EMBL" id="OPL33185.1"/>
    </source>
</evidence>
<organism evidence="1 2">
    <name type="scientific">Mytilus galloprovincialis</name>
    <name type="common">Mediterranean mussel</name>
    <dbReference type="NCBI Taxonomy" id="29158"/>
    <lineage>
        <taxon>Eukaryota</taxon>
        <taxon>Metazoa</taxon>
        <taxon>Spiralia</taxon>
        <taxon>Lophotrochozoa</taxon>
        <taxon>Mollusca</taxon>
        <taxon>Bivalvia</taxon>
        <taxon>Autobranchia</taxon>
        <taxon>Pteriomorphia</taxon>
        <taxon>Mytilida</taxon>
        <taxon>Mytiloidea</taxon>
        <taxon>Mytilidae</taxon>
        <taxon>Mytilinae</taxon>
        <taxon>Mytilus</taxon>
    </lineage>
</organism>
<feature type="non-terminal residue" evidence="1">
    <location>
        <position position="1"/>
    </location>
</feature>
<dbReference type="Proteomes" id="UP000266721">
    <property type="component" value="Unassembled WGS sequence"/>
</dbReference>
<dbReference type="AlphaFoldDB" id="A0A3L5TTA1"/>
<proteinExistence type="predicted"/>
<gene>
    <name evidence="1" type="ORF">AM593_06668</name>
</gene>
<name>A0A3L5TTA1_MYTGA</name>
<reference evidence="1 2" key="1">
    <citation type="journal article" date="2016" name="PLoS ONE">
        <title>A First Insight into the Genome of the Filter-Feeder Mussel Mytilus galloprovincialis.</title>
        <authorList>
            <person name="Murgarella M."/>
            <person name="Puiu D."/>
            <person name="Novoa B."/>
            <person name="Figueras A."/>
            <person name="Posada D."/>
            <person name="Canchaya C."/>
        </authorList>
    </citation>
    <scope>NUCLEOTIDE SEQUENCE [LARGE SCALE GENOMIC DNA]</scope>
    <source>
        <tissue evidence="1">Muscle</tissue>
    </source>
</reference>
<dbReference type="EMBL" id="KV584400">
    <property type="protein sequence ID" value="OPL33185.1"/>
    <property type="molecule type" value="Genomic_DNA"/>
</dbReference>
<evidence type="ECO:0000313" key="2">
    <source>
        <dbReference type="Proteomes" id="UP000266721"/>
    </source>
</evidence>
<sequence>MSRMQIIEILQTSQACEITSDIVQRVQTERKNLEKLKESIQNLVDVDVFDKVYGAVQRLKKIEDNFDEGT</sequence>